<evidence type="ECO:0000313" key="2">
    <source>
        <dbReference type="Proteomes" id="UP000011841"/>
    </source>
</evidence>
<keyword evidence="2" id="KW-1185">Reference proteome</keyword>
<dbReference type="Proteomes" id="UP000011841">
    <property type="component" value="Chromosome"/>
</dbReference>
<dbReference type="RefSeq" id="WP_015664818.1">
    <property type="nucleotide sequence ID" value="NC_020453.1"/>
</dbReference>
<dbReference type="HOGENOM" id="CLU_745291_0_0_5"/>
<organism evidence="1 2">
    <name type="scientific">Bradyrhizobium oligotrophicum S58</name>
    <dbReference type="NCBI Taxonomy" id="1245469"/>
    <lineage>
        <taxon>Bacteria</taxon>
        <taxon>Pseudomonadati</taxon>
        <taxon>Pseudomonadota</taxon>
        <taxon>Alphaproteobacteria</taxon>
        <taxon>Hyphomicrobiales</taxon>
        <taxon>Nitrobacteraceae</taxon>
        <taxon>Bradyrhizobium</taxon>
    </lineage>
</organism>
<name>M4Z3P1_9BRAD</name>
<protein>
    <submittedName>
        <fullName evidence="1">Uncharacterized protein</fullName>
    </submittedName>
</protein>
<dbReference type="eggNOG" id="ENOG50339TN">
    <property type="taxonomic scope" value="Bacteria"/>
</dbReference>
<gene>
    <name evidence="1" type="ORF">S58_16810</name>
</gene>
<dbReference type="KEGG" id="aol:S58_16810"/>
<evidence type="ECO:0000313" key="1">
    <source>
        <dbReference type="EMBL" id="BAM87689.1"/>
    </source>
</evidence>
<dbReference type="OrthoDB" id="8256444at2"/>
<accession>M4Z3P1</accession>
<dbReference type="AlphaFoldDB" id="M4Z3P1"/>
<dbReference type="STRING" id="1245469.S58_16810"/>
<dbReference type="GeneID" id="301815612"/>
<dbReference type="EMBL" id="AP012603">
    <property type="protein sequence ID" value="BAM87689.1"/>
    <property type="molecule type" value="Genomic_DNA"/>
</dbReference>
<reference evidence="1 2" key="1">
    <citation type="journal article" date="2013" name="Appl. Environ. Microbiol.">
        <title>Genome analysis suggests that the soil oligotrophic bacterium Agromonas oligotrophica (Bradyrhizobium oligotrophicum) is a nitrogen-fixing symbiont of Aeschynomene indica.</title>
        <authorList>
            <person name="Okubo T."/>
            <person name="Fukushima S."/>
            <person name="Itakura M."/>
            <person name="Oshima K."/>
            <person name="Longtonglang A."/>
            <person name="Teaumroong N."/>
            <person name="Mitsui H."/>
            <person name="Hattori M."/>
            <person name="Hattori R."/>
            <person name="Hattori T."/>
            <person name="Minamisawa K."/>
        </authorList>
    </citation>
    <scope>NUCLEOTIDE SEQUENCE [LARGE SCALE GENOMIC DNA]</scope>
    <source>
        <strain evidence="1 2">S58</strain>
    </source>
</reference>
<dbReference type="PATRIC" id="fig|1245469.3.peg.1713"/>
<sequence length="371" mass="37905">MAGETTQRGYPLPNPDNVAREDATRIRNAIAQISDDLTALEERNVVASETAFGSVRLASAAEATAGTASDRVATVKRTKDMITSALTAISTAMIALQEAVNGRIADNEAEVNQAVADLNSSVATQLQSFTATLATKLDKAGGALSGPLDIDRAAGSVLGISGKVGGKFRWQFAMGDGGAESGSNAGSNLQLNRFNDAGEIVGTAIGISRASGNISLNGAVALTGTFGITVGGGASFGGDTVVSARLGVGGAVPGSLNPGDLNVMRPGSPTTGAVFFGNSGSRYIFFDGSTYQLGGLGTIWTSGNIGYPVTSLRAVYAGDLDAGSLPFGSGVDNYGTMCVVSGIFTSNSSGNTRYRFRYHQFATPQGWYNFS</sequence>
<proteinExistence type="predicted"/>